<dbReference type="Gene3D" id="3.30.70.1440">
    <property type="entry name" value="Multidrug efflux transporter AcrB pore domain"/>
    <property type="match status" value="1"/>
</dbReference>
<proteinExistence type="inferred from homology"/>
<evidence type="ECO:0000313" key="12">
    <source>
        <dbReference type="Proteomes" id="UP000198757"/>
    </source>
</evidence>
<dbReference type="AlphaFoldDB" id="A0A1G6HY52"/>
<dbReference type="Proteomes" id="UP000198757">
    <property type="component" value="Unassembled WGS sequence"/>
</dbReference>
<dbReference type="GO" id="GO:0009636">
    <property type="term" value="P:response to toxic substance"/>
    <property type="evidence" value="ECO:0007669"/>
    <property type="project" value="UniProtKB-ARBA"/>
</dbReference>
<feature type="transmembrane region" description="Helical" evidence="9">
    <location>
        <begin position="540"/>
        <end position="560"/>
    </location>
</feature>
<keyword evidence="5" id="KW-0997">Cell inner membrane</keyword>
<dbReference type="SUPFAM" id="SSF82866">
    <property type="entry name" value="Multidrug efflux transporter AcrB transmembrane domain"/>
    <property type="match status" value="2"/>
</dbReference>
<dbReference type="PRINTS" id="PR00702">
    <property type="entry name" value="ACRIFLAVINRP"/>
</dbReference>
<dbReference type="OrthoDB" id="9758234at2"/>
<comment type="similarity">
    <text evidence="2">Belongs to the resistance-nodulation-cell division (RND) (TC 2.A.6) family.</text>
</comment>
<name>A0A1G6HY52_NIADE</name>
<dbReference type="InterPro" id="IPR027463">
    <property type="entry name" value="AcrB_DN_DC_subdom"/>
</dbReference>
<dbReference type="PROSITE" id="PS50156">
    <property type="entry name" value="SSD"/>
    <property type="match status" value="1"/>
</dbReference>
<dbReference type="EMBL" id="FMZO01000001">
    <property type="protein sequence ID" value="SDB99073.1"/>
    <property type="molecule type" value="Genomic_DNA"/>
</dbReference>
<dbReference type="InterPro" id="IPR000731">
    <property type="entry name" value="SSD"/>
</dbReference>
<evidence type="ECO:0000313" key="11">
    <source>
        <dbReference type="EMBL" id="SDB99073.1"/>
    </source>
</evidence>
<dbReference type="STRING" id="1285928.SAMN04487894_10116"/>
<dbReference type="GO" id="GO:0015562">
    <property type="term" value="F:efflux transmembrane transporter activity"/>
    <property type="evidence" value="ECO:0007669"/>
    <property type="project" value="InterPro"/>
</dbReference>
<feature type="transmembrane region" description="Helical" evidence="9">
    <location>
        <begin position="923"/>
        <end position="948"/>
    </location>
</feature>
<comment type="subcellular location">
    <subcellularLocation>
        <location evidence="1">Cell inner membrane</location>
        <topology evidence="1">Multi-pass membrane protein</topology>
    </subcellularLocation>
</comment>
<dbReference type="Pfam" id="PF00873">
    <property type="entry name" value="ACR_tran"/>
    <property type="match status" value="1"/>
</dbReference>
<evidence type="ECO:0000256" key="8">
    <source>
        <dbReference type="ARBA" id="ARBA00023136"/>
    </source>
</evidence>
<evidence type="ECO:0000256" key="6">
    <source>
        <dbReference type="ARBA" id="ARBA00022692"/>
    </source>
</evidence>
<dbReference type="PANTHER" id="PTHR32063:SF9">
    <property type="entry name" value="SIMILAR TO MULTIDRUG RESISTANCE PROTEIN MEXB"/>
    <property type="match status" value="1"/>
</dbReference>
<dbReference type="Gene3D" id="3.30.70.1320">
    <property type="entry name" value="Multidrug efflux transporter AcrB pore domain like"/>
    <property type="match status" value="1"/>
</dbReference>
<evidence type="ECO:0000256" key="7">
    <source>
        <dbReference type="ARBA" id="ARBA00022989"/>
    </source>
</evidence>
<keyword evidence="7 9" id="KW-1133">Transmembrane helix</keyword>
<dbReference type="GO" id="GO:0042910">
    <property type="term" value="F:xenobiotic transmembrane transporter activity"/>
    <property type="evidence" value="ECO:0007669"/>
    <property type="project" value="TreeGrafter"/>
</dbReference>
<reference evidence="12" key="1">
    <citation type="submission" date="2016-10" db="EMBL/GenBank/DDBJ databases">
        <authorList>
            <person name="Varghese N."/>
            <person name="Submissions S."/>
        </authorList>
    </citation>
    <scope>NUCLEOTIDE SEQUENCE [LARGE SCALE GENOMIC DNA]</scope>
    <source>
        <strain evidence="12">DSM 25811 / CCM 8410 / LMG 26954 / E90</strain>
    </source>
</reference>
<keyword evidence="3" id="KW-0813">Transport</keyword>
<evidence type="ECO:0000256" key="3">
    <source>
        <dbReference type="ARBA" id="ARBA00022448"/>
    </source>
</evidence>
<dbReference type="RefSeq" id="WP_090388010.1">
    <property type="nucleotide sequence ID" value="NZ_FMZO01000001.1"/>
</dbReference>
<dbReference type="FunFam" id="1.20.1640.10:FF:000001">
    <property type="entry name" value="Efflux pump membrane transporter"/>
    <property type="match status" value="1"/>
</dbReference>
<dbReference type="SUPFAM" id="SSF82714">
    <property type="entry name" value="Multidrug efflux transporter AcrB TolC docking domain, DN and DC subdomains"/>
    <property type="match status" value="2"/>
</dbReference>
<gene>
    <name evidence="11" type="ORF">SAMN04487894_10116</name>
</gene>
<dbReference type="Gene3D" id="3.30.70.1430">
    <property type="entry name" value="Multidrug efflux transporter AcrB pore domain"/>
    <property type="match status" value="2"/>
</dbReference>
<keyword evidence="4" id="KW-1003">Cell membrane</keyword>
<feature type="transmembrane region" description="Helical" evidence="9">
    <location>
        <begin position="339"/>
        <end position="361"/>
    </location>
</feature>
<feature type="transmembrane region" description="Helical" evidence="9">
    <location>
        <begin position="870"/>
        <end position="886"/>
    </location>
</feature>
<feature type="transmembrane region" description="Helical" evidence="9">
    <location>
        <begin position="368"/>
        <end position="388"/>
    </location>
</feature>
<sequence>MVETFIRRPVLSLVLSIFITLIGVLALFSLPITQFPDIVPPSVSVTARYTGANAEVSVDAVAVPLERAINGVPGMTYMSTVSGNDGVTMITVYFKVGTDPDVAAVNVQNRVTTVLDELPEEVIKAGVTTEKEVNSMLMYLNITSTDEAADEDFIYNFTDINILKELKRIDGVGRAEIMGYKDYAMRVWLNPQKLFAYSVSTDEVITALRSQNVSAAPGKTGESSGKTKNALQYVLRYTGKFSEPRQYENIAIRSNSDGSILKLKDVADVEFGAMSYSMVSKSDGKPAASIMIKQRPGSNASDVIDNIKLKMEELKNTTFPPGMNYSMAYDVSRFLDASISAVLTTLVEAFVLVALVVFIFLQDWRSTLIPVLAVPVALVGTLAFMLLLGFSINLLTLFALVLAIGIVVDNAIVVVEAVHVKMAEEHLPPLEATIAAMKEITGAIIAITLVMSAVFIPVAFLSGPVGVFYRQFSLTLAFSIVISGINALTLTPALCALMLKHTAPRKKGWLGKCFITFNNGFDKTTNRYRHILGRIAGRRIITLGMLFFFFLATWGAGRILPGGFIPTEDQGMIYVNVTTPQGATVERTEKVLDELNTVTRDIEGVESVTTLAGYSLTNEIAGASYGMGMINLKSWKERKRNVEAIIDEIEMRTGKLTDAKIEVFAPPTVPGFGNTSGFELRLLNRSGDDITETSEITKAFVAAIDSTKEVTNVFTSFDASFPQYLIHVDYDMAAKKNVTVDNAMNTLQTLLGSYYATNFIRFNQMYKVMVQAAPGFRAEPADVLSQYVKNANGEMVPFSSFIRMERVYGPEQLTRYNMYTSAMINGEAAPGYSSSDAIKAVEKAAAEKLPRGYTFDWSGMTREEILSGNQAIYIFALCLLFVYLLLAAQYESFLLPLPVILGLPAGIFGSFFFLKLAGLDNNIYAQVALVMLIGLLGKNAILIIEFAIQRRKEGYTVLQAAIEGATQRLRPILMTSFAFIAGLIPLCLATGAGAVGNRSIGVAAAGGMLTGTVFGLLIIPGLYVLFASLSEGKKKKPTETPLQISEIKIIENEN</sequence>
<protein>
    <submittedName>
        <fullName evidence="11">AcrB/AcrD/AcrF family protein</fullName>
    </submittedName>
</protein>
<dbReference type="Gene3D" id="3.30.2090.10">
    <property type="entry name" value="Multidrug efflux transporter AcrB TolC docking domain, DN and DC subdomains"/>
    <property type="match status" value="2"/>
</dbReference>
<evidence type="ECO:0000256" key="1">
    <source>
        <dbReference type="ARBA" id="ARBA00004429"/>
    </source>
</evidence>
<evidence type="ECO:0000256" key="9">
    <source>
        <dbReference type="SAM" id="Phobius"/>
    </source>
</evidence>
<dbReference type="SUPFAM" id="SSF82693">
    <property type="entry name" value="Multidrug efflux transporter AcrB pore domain, PN1, PN2, PC1 and PC2 subdomains"/>
    <property type="match status" value="4"/>
</dbReference>
<organism evidence="11 12">
    <name type="scientific">Niabella drilacis (strain DSM 25811 / CCM 8410 / CCUG 62505 / LMG 26954 / E90)</name>
    <dbReference type="NCBI Taxonomy" id="1285928"/>
    <lineage>
        <taxon>Bacteria</taxon>
        <taxon>Pseudomonadati</taxon>
        <taxon>Bacteroidota</taxon>
        <taxon>Chitinophagia</taxon>
        <taxon>Chitinophagales</taxon>
        <taxon>Chitinophagaceae</taxon>
        <taxon>Niabella</taxon>
    </lineage>
</organism>
<dbReference type="NCBIfam" id="TIGR00915">
    <property type="entry name" value="2A0602"/>
    <property type="match status" value="1"/>
</dbReference>
<dbReference type="InterPro" id="IPR001036">
    <property type="entry name" value="Acrflvin-R"/>
</dbReference>
<keyword evidence="8 9" id="KW-0472">Membrane</keyword>
<feature type="transmembrane region" description="Helical" evidence="9">
    <location>
        <begin position="1000"/>
        <end position="1026"/>
    </location>
</feature>
<feature type="transmembrane region" description="Helical" evidence="9">
    <location>
        <begin position="969"/>
        <end position="994"/>
    </location>
</feature>
<evidence type="ECO:0000256" key="2">
    <source>
        <dbReference type="ARBA" id="ARBA00010942"/>
    </source>
</evidence>
<feature type="transmembrane region" description="Helical" evidence="9">
    <location>
        <begin position="12"/>
        <end position="32"/>
    </location>
</feature>
<dbReference type="Gene3D" id="1.20.1640.10">
    <property type="entry name" value="Multidrug efflux transporter AcrB transmembrane domain"/>
    <property type="match status" value="2"/>
</dbReference>
<feature type="domain" description="SSD" evidence="10">
    <location>
        <begin position="371"/>
        <end position="497"/>
    </location>
</feature>
<feature type="transmembrane region" description="Helical" evidence="9">
    <location>
        <begin position="893"/>
        <end position="917"/>
    </location>
</feature>
<keyword evidence="6 9" id="KW-0812">Transmembrane</keyword>
<feature type="transmembrane region" description="Helical" evidence="9">
    <location>
        <begin position="440"/>
        <end position="460"/>
    </location>
</feature>
<evidence type="ECO:0000259" key="10">
    <source>
        <dbReference type="PROSITE" id="PS50156"/>
    </source>
</evidence>
<accession>A0A1G6HY52</accession>
<dbReference type="InterPro" id="IPR004764">
    <property type="entry name" value="MdtF-like"/>
</dbReference>
<dbReference type="PANTHER" id="PTHR32063">
    <property type="match status" value="1"/>
</dbReference>
<evidence type="ECO:0000256" key="4">
    <source>
        <dbReference type="ARBA" id="ARBA00022475"/>
    </source>
</evidence>
<keyword evidence="12" id="KW-1185">Reference proteome</keyword>
<feature type="transmembrane region" description="Helical" evidence="9">
    <location>
        <begin position="472"/>
        <end position="499"/>
    </location>
</feature>
<feature type="transmembrane region" description="Helical" evidence="9">
    <location>
        <begin position="394"/>
        <end position="419"/>
    </location>
</feature>
<dbReference type="GO" id="GO:0005886">
    <property type="term" value="C:plasma membrane"/>
    <property type="evidence" value="ECO:0007669"/>
    <property type="project" value="UniProtKB-SubCell"/>
</dbReference>
<evidence type="ECO:0000256" key="5">
    <source>
        <dbReference type="ARBA" id="ARBA00022519"/>
    </source>
</evidence>